<comment type="caution">
    <text evidence="2">The sequence shown here is derived from an EMBL/GenBank/DDBJ whole genome shotgun (WGS) entry which is preliminary data.</text>
</comment>
<sequence>MAGSRGVDPELVFLGYRHPGLSLSRAIALPFSKMGGFARKKSGPHARTHTHPNWALLLHLESSRLRVSAWSKPPPGCSSRPILIPRAGPPPSQPRPPPSRQAYIPPHSGKGCRAAQPWGEKGVEATRTWASANFPRDFLPHVPISSVDIETVALSLPPLRTPSWTARVVLWSKVLRPADRADDDDDDDDNEGAATWSLSLYPG</sequence>
<evidence type="ECO:0000313" key="2">
    <source>
        <dbReference type="EMBL" id="KAK2024056.1"/>
    </source>
</evidence>
<organism evidence="2 3">
    <name type="scientific">Colletotrichum zoysiae</name>
    <dbReference type="NCBI Taxonomy" id="1216348"/>
    <lineage>
        <taxon>Eukaryota</taxon>
        <taxon>Fungi</taxon>
        <taxon>Dikarya</taxon>
        <taxon>Ascomycota</taxon>
        <taxon>Pezizomycotina</taxon>
        <taxon>Sordariomycetes</taxon>
        <taxon>Hypocreomycetidae</taxon>
        <taxon>Glomerellales</taxon>
        <taxon>Glomerellaceae</taxon>
        <taxon>Colletotrichum</taxon>
        <taxon>Colletotrichum graminicola species complex</taxon>
    </lineage>
</organism>
<dbReference type="AlphaFoldDB" id="A0AAD9LVT3"/>
<feature type="compositionally biased region" description="Acidic residues" evidence="1">
    <location>
        <begin position="181"/>
        <end position="191"/>
    </location>
</feature>
<proteinExistence type="predicted"/>
<evidence type="ECO:0000256" key="1">
    <source>
        <dbReference type="SAM" id="MobiDB-lite"/>
    </source>
</evidence>
<reference evidence="2" key="1">
    <citation type="submission" date="2021-06" db="EMBL/GenBank/DDBJ databases">
        <title>Comparative genomics, transcriptomics and evolutionary studies reveal genomic signatures of adaptation to plant cell wall in hemibiotrophic fungi.</title>
        <authorList>
            <consortium name="DOE Joint Genome Institute"/>
            <person name="Baroncelli R."/>
            <person name="Diaz J.F."/>
            <person name="Benocci T."/>
            <person name="Peng M."/>
            <person name="Battaglia E."/>
            <person name="Haridas S."/>
            <person name="Andreopoulos W."/>
            <person name="Labutti K."/>
            <person name="Pangilinan J."/>
            <person name="Floch G.L."/>
            <person name="Makela M.R."/>
            <person name="Henrissat B."/>
            <person name="Grigoriev I.V."/>
            <person name="Crouch J.A."/>
            <person name="De Vries R.P."/>
            <person name="Sukno S.A."/>
            <person name="Thon M.R."/>
        </authorList>
    </citation>
    <scope>NUCLEOTIDE SEQUENCE</scope>
    <source>
        <strain evidence="2">MAFF235873</strain>
    </source>
</reference>
<gene>
    <name evidence="2" type="ORF">LX32DRAFT_119497</name>
</gene>
<evidence type="ECO:0000313" key="3">
    <source>
        <dbReference type="Proteomes" id="UP001232148"/>
    </source>
</evidence>
<feature type="region of interest" description="Disordered" evidence="1">
    <location>
        <begin position="69"/>
        <end position="118"/>
    </location>
</feature>
<dbReference type="EMBL" id="MU842977">
    <property type="protein sequence ID" value="KAK2024056.1"/>
    <property type="molecule type" value="Genomic_DNA"/>
</dbReference>
<protein>
    <submittedName>
        <fullName evidence="2">Uncharacterized protein</fullName>
    </submittedName>
</protein>
<accession>A0AAD9LVT3</accession>
<name>A0AAD9LVT3_9PEZI</name>
<dbReference type="Proteomes" id="UP001232148">
    <property type="component" value="Unassembled WGS sequence"/>
</dbReference>
<feature type="compositionally biased region" description="Pro residues" evidence="1">
    <location>
        <begin position="87"/>
        <end position="99"/>
    </location>
</feature>
<feature type="region of interest" description="Disordered" evidence="1">
    <location>
        <begin position="178"/>
        <end position="203"/>
    </location>
</feature>
<keyword evidence="3" id="KW-1185">Reference proteome</keyword>